<dbReference type="Proteomes" id="UP000016930">
    <property type="component" value="Unassembled WGS sequence"/>
</dbReference>
<protein>
    <recommendedName>
        <fullName evidence="1">DUF6699 domain-containing protein</fullName>
    </recommendedName>
</protein>
<dbReference type="InterPro" id="IPR046522">
    <property type="entry name" value="DUF6699"/>
</dbReference>
<evidence type="ECO:0000313" key="3">
    <source>
        <dbReference type="Proteomes" id="UP000016930"/>
    </source>
</evidence>
<reference evidence="2 3" key="1">
    <citation type="journal article" date="2012" name="Proc. Natl. Acad. Sci. U.S.A.">
        <title>Comparative genomics of Ceriporiopsis subvermispora and Phanerochaete chrysosporium provide insight into selective ligninolysis.</title>
        <authorList>
            <person name="Fernandez-Fueyo E."/>
            <person name="Ruiz-Duenas F.J."/>
            <person name="Ferreira P."/>
            <person name="Floudas D."/>
            <person name="Hibbett D.S."/>
            <person name="Canessa P."/>
            <person name="Larrondo L.F."/>
            <person name="James T.Y."/>
            <person name="Seelenfreund D."/>
            <person name="Lobos S."/>
            <person name="Polanco R."/>
            <person name="Tello M."/>
            <person name="Honda Y."/>
            <person name="Watanabe T."/>
            <person name="Watanabe T."/>
            <person name="Ryu J.S."/>
            <person name="Kubicek C.P."/>
            <person name="Schmoll M."/>
            <person name="Gaskell J."/>
            <person name="Hammel K.E."/>
            <person name="St John F.J."/>
            <person name="Vanden Wymelenberg A."/>
            <person name="Sabat G."/>
            <person name="Splinter BonDurant S."/>
            <person name="Syed K."/>
            <person name="Yadav J.S."/>
            <person name="Doddapaneni H."/>
            <person name="Subramanian V."/>
            <person name="Lavin J.L."/>
            <person name="Oguiza J.A."/>
            <person name="Perez G."/>
            <person name="Pisabarro A.G."/>
            <person name="Ramirez L."/>
            <person name="Santoyo F."/>
            <person name="Master E."/>
            <person name="Coutinho P.M."/>
            <person name="Henrissat B."/>
            <person name="Lombard V."/>
            <person name="Magnuson J.K."/>
            <person name="Kuees U."/>
            <person name="Hori C."/>
            <person name="Igarashi K."/>
            <person name="Samejima M."/>
            <person name="Held B.W."/>
            <person name="Barry K.W."/>
            <person name="LaButti K.M."/>
            <person name="Lapidus A."/>
            <person name="Lindquist E.A."/>
            <person name="Lucas S.M."/>
            <person name="Riley R."/>
            <person name="Salamov A.A."/>
            <person name="Hoffmeister D."/>
            <person name="Schwenk D."/>
            <person name="Hadar Y."/>
            <person name="Yarden O."/>
            <person name="de Vries R.P."/>
            <person name="Wiebenga A."/>
            <person name="Stenlid J."/>
            <person name="Eastwood D."/>
            <person name="Grigoriev I.V."/>
            <person name="Berka R.M."/>
            <person name="Blanchette R.A."/>
            <person name="Kersten P."/>
            <person name="Martinez A.T."/>
            <person name="Vicuna R."/>
            <person name="Cullen D."/>
        </authorList>
    </citation>
    <scope>NUCLEOTIDE SEQUENCE [LARGE SCALE GENOMIC DNA]</scope>
    <source>
        <strain evidence="2 3">B</strain>
    </source>
</reference>
<evidence type="ECO:0000259" key="1">
    <source>
        <dbReference type="Pfam" id="PF20415"/>
    </source>
</evidence>
<keyword evidence="3" id="KW-1185">Reference proteome</keyword>
<name>M2R1R9_CERS8</name>
<dbReference type="HOGENOM" id="CLU_1377966_0_0_1"/>
<dbReference type="OrthoDB" id="3172906at2759"/>
<feature type="domain" description="DUF6699" evidence="1">
    <location>
        <begin position="38"/>
        <end position="172"/>
    </location>
</feature>
<organism evidence="2 3">
    <name type="scientific">Ceriporiopsis subvermispora (strain B)</name>
    <name type="common">White-rot fungus</name>
    <name type="synonym">Gelatoporia subvermispora</name>
    <dbReference type="NCBI Taxonomy" id="914234"/>
    <lineage>
        <taxon>Eukaryota</taxon>
        <taxon>Fungi</taxon>
        <taxon>Dikarya</taxon>
        <taxon>Basidiomycota</taxon>
        <taxon>Agaricomycotina</taxon>
        <taxon>Agaricomycetes</taxon>
        <taxon>Polyporales</taxon>
        <taxon>Gelatoporiaceae</taxon>
        <taxon>Gelatoporia</taxon>
    </lineage>
</organism>
<sequence length="198" mass="22225">MAQGRVRSARSPSPLQLFPLGRRHCVHSVLADPLSRSIEWDMRYKEPSGLHTNDLAVAATQPSAPIMHLYFPSLPTDMQFAIVKPYGKAAWWDSERILEYVTIGDVFMAIFDHLRVPLTEGTLMRMGAKNVQVTGTCGARCANPQYDAARKPRCPRRVDCLGTNYVFSRIVSTEGEIAQRVSRSMNAPMFTVEVRKGR</sequence>
<dbReference type="EMBL" id="KB445812">
    <property type="protein sequence ID" value="EMD32197.1"/>
    <property type="molecule type" value="Genomic_DNA"/>
</dbReference>
<dbReference type="Pfam" id="PF20415">
    <property type="entry name" value="DUF6699"/>
    <property type="match status" value="1"/>
</dbReference>
<gene>
    <name evidence="2" type="ORF">CERSUDRAFT_118825</name>
</gene>
<accession>M2R1R9</accession>
<dbReference type="AlphaFoldDB" id="M2R1R9"/>
<proteinExistence type="predicted"/>
<evidence type="ECO:0000313" key="2">
    <source>
        <dbReference type="EMBL" id="EMD32197.1"/>
    </source>
</evidence>